<keyword evidence="2" id="KW-1185">Reference proteome</keyword>
<evidence type="ECO:0000313" key="1">
    <source>
        <dbReference type="EMBL" id="SFF64893.1"/>
    </source>
</evidence>
<dbReference type="STRING" id="1529.SAMN04487885_105102"/>
<reference evidence="1 2" key="1">
    <citation type="submission" date="2016-10" db="EMBL/GenBank/DDBJ databases">
        <authorList>
            <person name="de Groot N.N."/>
        </authorList>
    </citation>
    <scope>NUCLEOTIDE SEQUENCE [LARGE SCALE GENOMIC DNA]</scope>
    <source>
        <strain evidence="1 2">NLAE-zl-G419</strain>
    </source>
</reference>
<protein>
    <recommendedName>
        <fullName evidence="3">HesB-like selenoprotein</fullName>
    </recommendedName>
</protein>
<evidence type="ECO:0008006" key="3">
    <source>
        <dbReference type="Google" id="ProtNLM"/>
    </source>
</evidence>
<name>A0A1I2KEJ6_9CLOT</name>
<evidence type="ECO:0000313" key="2">
    <source>
        <dbReference type="Proteomes" id="UP000182135"/>
    </source>
</evidence>
<accession>A0A1I2KEJ6</accession>
<dbReference type="AlphaFoldDB" id="A0A1I2KEJ6"/>
<proteinExistence type="predicted"/>
<sequence>MSAINMSDVAFKDFKQLLEDNKVENNTVRINLAGMG</sequence>
<dbReference type="Proteomes" id="UP000182135">
    <property type="component" value="Unassembled WGS sequence"/>
</dbReference>
<gene>
    <name evidence="1" type="ORF">SAMN04487885_105102</name>
</gene>
<organism evidence="1 2">
    <name type="scientific">Clostridium cadaveris</name>
    <dbReference type="NCBI Taxonomy" id="1529"/>
    <lineage>
        <taxon>Bacteria</taxon>
        <taxon>Bacillati</taxon>
        <taxon>Bacillota</taxon>
        <taxon>Clostridia</taxon>
        <taxon>Eubacteriales</taxon>
        <taxon>Clostridiaceae</taxon>
        <taxon>Clostridium</taxon>
    </lineage>
</organism>
<dbReference type="EMBL" id="FOOE01000005">
    <property type="protein sequence ID" value="SFF64893.1"/>
    <property type="molecule type" value="Genomic_DNA"/>
</dbReference>